<sequence length="315" mass="35814">MKHLGLLSIIYCFIILTSFGQDKILLDSAKDSDKIEQKYSVLKDSIAKYRQLIPAVSSIVINSGEIEIVFFSSLAYAGSFRNDLGNNDDLPFLQTYLQNGLQATYGIKSDRLNLGLDINTGLVDIDNNANNFPSSIFRKKEYPDISTGLTVTSIGPRMRWRPFLKNYNLVIQVSTWFPTYGKSDYSYLFGLEQVYANAQIFYNQPITKKLFLFSQIGMQYGINNKKSSNIYIFPFSLFLSYLATQKVIFFGFGNHVQIRSNESIFKNAGTTQLGLGTQYQHSKNYALNVYYAKEVGGKNYYSYDNISLSIRVLID</sequence>
<evidence type="ECO:0000313" key="2">
    <source>
        <dbReference type="Proteomes" id="UP000256405"/>
    </source>
</evidence>
<proteinExistence type="predicted"/>
<keyword evidence="2" id="KW-1185">Reference proteome</keyword>
<name>A0A3E0E794_9BACT</name>
<dbReference type="EMBL" id="QUNF01000002">
    <property type="protein sequence ID" value="REG92866.1"/>
    <property type="molecule type" value="Genomic_DNA"/>
</dbReference>
<accession>A0A3E0E794</accession>
<organism evidence="1 2">
    <name type="scientific">Algoriphagus antarcticus</name>
    <dbReference type="NCBI Taxonomy" id="238540"/>
    <lineage>
        <taxon>Bacteria</taxon>
        <taxon>Pseudomonadati</taxon>
        <taxon>Bacteroidota</taxon>
        <taxon>Cytophagia</taxon>
        <taxon>Cytophagales</taxon>
        <taxon>Cyclobacteriaceae</taxon>
        <taxon>Algoriphagus</taxon>
    </lineage>
</organism>
<comment type="caution">
    <text evidence="1">The sequence shown here is derived from an EMBL/GenBank/DDBJ whole genome shotgun (WGS) entry which is preliminary data.</text>
</comment>
<gene>
    <name evidence="1" type="ORF">C8N25_102269</name>
</gene>
<dbReference type="Proteomes" id="UP000256405">
    <property type="component" value="Unassembled WGS sequence"/>
</dbReference>
<dbReference type="OrthoDB" id="635777at2"/>
<reference evidence="1 2" key="1">
    <citation type="submission" date="2018-08" db="EMBL/GenBank/DDBJ databases">
        <title>Genomic Encyclopedia of Archaeal and Bacterial Type Strains, Phase II (KMG-II): from individual species to whole genera.</title>
        <authorList>
            <person name="Goeker M."/>
        </authorList>
    </citation>
    <scope>NUCLEOTIDE SEQUENCE [LARGE SCALE GENOMIC DNA]</scope>
    <source>
        <strain evidence="1 2">DSM 15986</strain>
    </source>
</reference>
<dbReference type="AlphaFoldDB" id="A0A3E0E794"/>
<protein>
    <submittedName>
        <fullName evidence="1">Uncharacterized protein</fullName>
    </submittedName>
</protein>
<evidence type="ECO:0000313" key="1">
    <source>
        <dbReference type="EMBL" id="REG92866.1"/>
    </source>
</evidence>
<dbReference type="RefSeq" id="WP_086539747.1">
    <property type="nucleotide sequence ID" value="NZ_MSSW01000003.1"/>
</dbReference>